<dbReference type="CDD" id="cd00082">
    <property type="entry name" value="HisKA"/>
    <property type="match status" value="1"/>
</dbReference>
<evidence type="ECO:0000256" key="3">
    <source>
        <dbReference type="ARBA" id="ARBA00012438"/>
    </source>
</evidence>
<reference evidence="13 14" key="1">
    <citation type="submission" date="2022-08" db="EMBL/GenBank/DDBJ databases">
        <title>Reclassification of Massilia species as members of the genera Telluria, Duganella, Pseudoduganella, Mokoshia gen. nov. and Zemynaea gen. nov. using orthogonal and non-orthogonal genome-based approaches.</title>
        <authorList>
            <person name="Bowman J.P."/>
        </authorList>
    </citation>
    <scope>NUCLEOTIDE SEQUENCE [LARGE SCALE GENOMIC DNA]</scope>
    <source>
        <strain evidence="13 14">JCM 31661</strain>
    </source>
</reference>
<keyword evidence="5" id="KW-0597">Phosphoprotein</keyword>
<protein>
    <recommendedName>
        <fullName evidence="3">histidine kinase</fullName>
        <ecNumber evidence="3">2.7.13.3</ecNumber>
    </recommendedName>
</protein>
<dbReference type="SUPFAM" id="SSF55874">
    <property type="entry name" value="ATPase domain of HSP90 chaperone/DNA topoisomerase II/histidine kinase"/>
    <property type="match status" value="1"/>
</dbReference>
<evidence type="ECO:0000256" key="10">
    <source>
        <dbReference type="ARBA" id="ARBA00023012"/>
    </source>
</evidence>
<keyword evidence="6" id="KW-0808">Transferase</keyword>
<evidence type="ECO:0000256" key="1">
    <source>
        <dbReference type="ARBA" id="ARBA00000085"/>
    </source>
</evidence>
<proteinExistence type="predicted"/>
<dbReference type="InterPro" id="IPR050398">
    <property type="entry name" value="HssS/ArlS-like"/>
</dbReference>
<sequence length="252" mass="28158">MSENETTTFPKGKDVGLLFLANFVHQVVNPISGVIGNLDNVVDGTYQGEKAKRVVNASRAQLVQCVSLIRNLAYLSDFFFETSEKSELRTAREAATSVLPQIIIEAIQFFQSQAGRKEINIELLNPSDQYRVTARPELLRQIFINLFDNWLKYGLSFQTVEVTTSVNANSELTVELIGKSIGFSNNDAEKIFEMGFRSREAHGKVAQGSGIGLFICKKITEEILEGKITAHHSPKSSVTTFRITIPKKLWQL</sequence>
<comment type="caution">
    <text evidence="13">The sequence shown here is derived from an EMBL/GenBank/DDBJ whole genome shotgun (WGS) entry which is preliminary data.</text>
</comment>
<evidence type="ECO:0000256" key="5">
    <source>
        <dbReference type="ARBA" id="ARBA00022553"/>
    </source>
</evidence>
<evidence type="ECO:0000256" key="9">
    <source>
        <dbReference type="ARBA" id="ARBA00022840"/>
    </source>
</evidence>
<dbReference type="PANTHER" id="PTHR45528:SF1">
    <property type="entry name" value="SENSOR HISTIDINE KINASE CPXA"/>
    <property type="match status" value="1"/>
</dbReference>
<keyword evidence="11" id="KW-0472">Membrane</keyword>
<keyword evidence="4" id="KW-1003">Cell membrane</keyword>
<evidence type="ECO:0000313" key="13">
    <source>
        <dbReference type="EMBL" id="MCS0595197.1"/>
    </source>
</evidence>
<keyword evidence="9" id="KW-0067">ATP-binding</keyword>
<comment type="subcellular location">
    <subcellularLocation>
        <location evidence="2">Cell membrane</location>
        <topology evidence="2">Multi-pass membrane protein</topology>
    </subcellularLocation>
</comment>
<dbReference type="InterPro" id="IPR003594">
    <property type="entry name" value="HATPase_dom"/>
</dbReference>
<evidence type="ECO:0000256" key="4">
    <source>
        <dbReference type="ARBA" id="ARBA00022475"/>
    </source>
</evidence>
<evidence type="ECO:0000256" key="2">
    <source>
        <dbReference type="ARBA" id="ARBA00004651"/>
    </source>
</evidence>
<dbReference type="PANTHER" id="PTHR45528">
    <property type="entry name" value="SENSOR HISTIDINE KINASE CPXA"/>
    <property type="match status" value="1"/>
</dbReference>
<dbReference type="GO" id="GO:0016301">
    <property type="term" value="F:kinase activity"/>
    <property type="evidence" value="ECO:0007669"/>
    <property type="project" value="UniProtKB-KW"/>
</dbReference>
<evidence type="ECO:0000259" key="12">
    <source>
        <dbReference type="PROSITE" id="PS50109"/>
    </source>
</evidence>
<gene>
    <name evidence="13" type="ORF">NX780_02415</name>
</gene>
<evidence type="ECO:0000256" key="7">
    <source>
        <dbReference type="ARBA" id="ARBA00022741"/>
    </source>
</evidence>
<keyword evidence="8 13" id="KW-0418">Kinase</keyword>
<feature type="domain" description="Histidine kinase" evidence="12">
    <location>
        <begin position="22"/>
        <end position="249"/>
    </location>
</feature>
<keyword evidence="10" id="KW-0902">Two-component regulatory system</keyword>
<evidence type="ECO:0000256" key="6">
    <source>
        <dbReference type="ARBA" id="ARBA00022679"/>
    </source>
</evidence>
<dbReference type="InterPro" id="IPR036890">
    <property type="entry name" value="HATPase_C_sf"/>
</dbReference>
<name>A0ABT2AG28_9BURK</name>
<dbReference type="EC" id="2.7.13.3" evidence="3"/>
<evidence type="ECO:0000256" key="11">
    <source>
        <dbReference type="ARBA" id="ARBA00023136"/>
    </source>
</evidence>
<organism evidence="13 14">
    <name type="scientific">Massilia agri</name>
    <dbReference type="NCBI Taxonomy" id="1886785"/>
    <lineage>
        <taxon>Bacteria</taxon>
        <taxon>Pseudomonadati</taxon>
        <taxon>Pseudomonadota</taxon>
        <taxon>Betaproteobacteria</taxon>
        <taxon>Burkholderiales</taxon>
        <taxon>Oxalobacteraceae</taxon>
        <taxon>Telluria group</taxon>
        <taxon>Massilia</taxon>
    </lineage>
</organism>
<evidence type="ECO:0000256" key="8">
    <source>
        <dbReference type="ARBA" id="ARBA00022777"/>
    </source>
</evidence>
<dbReference type="Gene3D" id="3.30.565.10">
    <property type="entry name" value="Histidine kinase-like ATPase, C-terminal domain"/>
    <property type="match status" value="1"/>
</dbReference>
<comment type="catalytic activity">
    <reaction evidence="1">
        <text>ATP + protein L-histidine = ADP + protein N-phospho-L-histidine.</text>
        <dbReference type="EC" id="2.7.13.3"/>
    </reaction>
</comment>
<dbReference type="EMBL" id="JANUHA010000001">
    <property type="protein sequence ID" value="MCS0595197.1"/>
    <property type="molecule type" value="Genomic_DNA"/>
</dbReference>
<dbReference type="Proteomes" id="UP001206572">
    <property type="component" value="Unassembled WGS sequence"/>
</dbReference>
<dbReference type="RefSeq" id="WP_258826271.1">
    <property type="nucleotide sequence ID" value="NZ_JANUHA010000001.1"/>
</dbReference>
<dbReference type="PROSITE" id="PS50109">
    <property type="entry name" value="HIS_KIN"/>
    <property type="match status" value="1"/>
</dbReference>
<evidence type="ECO:0000313" key="14">
    <source>
        <dbReference type="Proteomes" id="UP001206572"/>
    </source>
</evidence>
<keyword evidence="14" id="KW-1185">Reference proteome</keyword>
<dbReference type="Pfam" id="PF02518">
    <property type="entry name" value="HATPase_c"/>
    <property type="match status" value="1"/>
</dbReference>
<dbReference type="SMART" id="SM00387">
    <property type="entry name" value="HATPase_c"/>
    <property type="match status" value="1"/>
</dbReference>
<accession>A0ABT2AG28</accession>
<keyword evidence="7" id="KW-0547">Nucleotide-binding</keyword>
<dbReference type="InterPro" id="IPR005467">
    <property type="entry name" value="His_kinase_dom"/>
</dbReference>
<dbReference type="InterPro" id="IPR003661">
    <property type="entry name" value="HisK_dim/P_dom"/>
</dbReference>